<evidence type="ECO:0000313" key="1">
    <source>
        <dbReference type="EMBL" id="WGX77367.1"/>
    </source>
</evidence>
<dbReference type="NCBIfam" id="TIGR01560">
    <property type="entry name" value="put_DNA_pack"/>
    <property type="match status" value="1"/>
</dbReference>
<dbReference type="InterPro" id="IPR006450">
    <property type="entry name" value="Phage_HK97_gp6-like"/>
</dbReference>
<keyword evidence="2" id="KW-1185">Reference proteome</keyword>
<evidence type="ECO:0000313" key="2">
    <source>
        <dbReference type="Proteomes" id="UP001239169"/>
    </source>
</evidence>
<name>A0ABY8R9E3_PARBF</name>
<proteinExistence type="predicted"/>
<dbReference type="InterPro" id="IPR056951">
    <property type="entry name" value="Phage_connect_2"/>
</dbReference>
<sequence length="94" mass="10920">MEIKILDRVKLSLRIRNSTILDSDIEDIIEAAKADMLLAGITKMYEEDPLIIQAVKYYARANFALDNNESEKFRSAYENLRDKLSLSKEYTEDE</sequence>
<protein>
    <submittedName>
        <fullName evidence="1">Head-tail connector protein</fullName>
    </submittedName>
</protein>
<dbReference type="Pfam" id="PF24829">
    <property type="entry name" value="Phage_connect_2"/>
    <property type="match status" value="1"/>
</dbReference>
<organism evidence="1 2">
    <name type="scientific">Paraclostridium bifermentans</name>
    <name type="common">Clostridium bifermentans</name>
    <dbReference type="NCBI Taxonomy" id="1490"/>
    <lineage>
        <taxon>Bacteria</taxon>
        <taxon>Bacillati</taxon>
        <taxon>Bacillota</taxon>
        <taxon>Clostridia</taxon>
        <taxon>Peptostreptococcales</taxon>
        <taxon>Peptostreptococcaceae</taxon>
        <taxon>Paraclostridium</taxon>
    </lineage>
</organism>
<geneLocation type="plasmid" evidence="1 2">
    <name>unnamed1</name>
</geneLocation>
<gene>
    <name evidence="1" type="ORF">QJS64_19360</name>
</gene>
<dbReference type="Proteomes" id="UP001239169">
    <property type="component" value="Plasmid unnamed1"/>
</dbReference>
<keyword evidence="1" id="KW-0614">Plasmid</keyword>
<dbReference type="EMBL" id="CP124686">
    <property type="protein sequence ID" value="WGX77367.1"/>
    <property type="molecule type" value="Genomic_DNA"/>
</dbReference>
<reference evidence="1 2" key="1">
    <citation type="submission" date="2023-04" db="EMBL/GenBank/DDBJ databases">
        <title>Bacteria Genome Submission.</title>
        <authorList>
            <person name="Isaac P."/>
        </authorList>
    </citation>
    <scope>NUCLEOTIDE SEQUENCE [LARGE SCALE GENOMIC DNA]</scope>
    <source>
        <strain evidence="1 2">SampleS7P1</strain>
        <plasmid evidence="1 2">unnamed1</plasmid>
    </source>
</reference>
<accession>A0ABY8R9E3</accession>